<dbReference type="OrthoDB" id="5126381at2"/>
<name>U1MRX7_9MICO</name>
<feature type="transmembrane region" description="Helical" evidence="1">
    <location>
        <begin position="20"/>
        <end position="48"/>
    </location>
</feature>
<comment type="caution">
    <text evidence="2">The sequence shown here is derived from an EMBL/GenBank/DDBJ whole genome shotgun (WGS) entry which is preliminary data.</text>
</comment>
<keyword evidence="3" id="KW-1185">Reference proteome</keyword>
<protein>
    <submittedName>
        <fullName evidence="2">Uncharacterized protein</fullName>
    </submittedName>
</protein>
<keyword evidence="1" id="KW-0812">Transmembrane</keyword>
<dbReference type="InterPro" id="IPR014509">
    <property type="entry name" value="YjdF-like"/>
</dbReference>
<evidence type="ECO:0000256" key="1">
    <source>
        <dbReference type="SAM" id="Phobius"/>
    </source>
</evidence>
<sequence>MSWLEGQDRWLATDWLRVAIAVSVPAAYLVAGGPAAAAMLLALGGTMALRFARMSVPADVVGQAVLGGSAWFAAIGAYQVVPGLDLAAHLASGAVLALLTRTILLRTGLLPAEPGGRAARVLHVTTAVAMLGLLWELGEWAGHALITPDIGVGYEDTLTDLVADAIGALITVLAVEAGERRERGRATADPAGELRER</sequence>
<dbReference type="RefSeq" id="WP_021011402.1">
    <property type="nucleotide sequence ID" value="NZ_ASHR01000032.1"/>
</dbReference>
<keyword evidence="1" id="KW-0472">Membrane</keyword>
<dbReference type="Pfam" id="PF09997">
    <property type="entry name" value="DUF2238"/>
    <property type="match status" value="1"/>
</dbReference>
<proteinExistence type="predicted"/>
<evidence type="ECO:0000313" key="2">
    <source>
        <dbReference type="EMBL" id="ERG63425.1"/>
    </source>
</evidence>
<dbReference type="Proteomes" id="UP000016462">
    <property type="component" value="Unassembled WGS sequence"/>
</dbReference>
<accession>U1MRX7</accession>
<dbReference type="AlphaFoldDB" id="U1MRX7"/>
<organism evidence="2 3">
    <name type="scientific">Agrococcus pavilionensis RW1</name>
    <dbReference type="NCBI Taxonomy" id="1330458"/>
    <lineage>
        <taxon>Bacteria</taxon>
        <taxon>Bacillati</taxon>
        <taxon>Actinomycetota</taxon>
        <taxon>Actinomycetes</taxon>
        <taxon>Micrococcales</taxon>
        <taxon>Microbacteriaceae</taxon>
        <taxon>Agrococcus</taxon>
    </lineage>
</organism>
<dbReference type="EMBL" id="ASHR01000032">
    <property type="protein sequence ID" value="ERG63425.1"/>
    <property type="molecule type" value="Genomic_DNA"/>
</dbReference>
<gene>
    <name evidence="2" type="ORF">L332_03035</name>
</gene>
<keyword evidence="1" id="KW-1133">Transmembrane helix</keyword>
<evidence type="ECO:0000313" key="3">
    <source>
        <dbReference type="Proteomes" id="UP000016462"/>
    </source>
</evidence>
<reference evidence="2 3" key="1">
    <citation type="journal article" date="2013" name="Genome Announc.">
        <title>First draft genome sequence from a member of the genus agrococcus, isolated from modern microbialites.</title>
        <authorList>
            <person name="White R.A.III."/>
            <person name="Grassa C.J."/>
            <person name="Suttle C.A."/>
        </authorList>
    </citation>
    <scope>NUCLEOTIDE SEQUENCE [LARGE SCALE GENOMIC DNA]</scope>
    <source>
        <strain evidence="2 3">RW1</strain>
    </source>
</reference>